<name>A0ABT2SN67_9FIRM</name>
<dbReference type="Pfam" id="PF14319">
    <property type="entry name" value="Zn_Tnp_IS91"/>
    <property type="match status" value="1"/>
</dbReference>
<accession>A0ABT2SN67</accession>
<comment type="caution">
    <text evidence="2">The sequence shown here is derived from an EMBL/GenBank/DDBJ whole genome shotgun (WGS) entry which is preliminary data.</text>
</comment>
<dbReference type="Proteomes" id="UP001652338">
    <property type="component" value="Unassembled WGS sequence"/>
</dbReference>
<feature type="domain" description="Transposase zinc-binding" evidence="1">
    <location>
        <begin position="9"/>
        <end position="58"/>
    </location>
</feature>
<gene>
    <name evidence="2" type="ORF">OCV47_11435</name>
</gene>
<dbReference type="InterPro" id="IPR026889">
    <property type="entry name" value="Zn_Tnp"/>
</dbReference>
<proteinExistence type="predicted"/>
<protein>
    <submittedName>
        <fullName evidence="2">Transposase zinc-binding domain-containing protein</fullName>
    </submittedName>
</protein>
<dbReference type="RefSeq" id="WP_262655197.1">
    <property type="nucleotide sequence ID" value="NZ_JAOQKE010000016.1"/>
</dbReference>
<keyword evidence="3" id="KW-1185">Reference proteome</keyword>
<organism evidence="2 3">
    <name type="scientific">Muricoprocola aceti</name>
    <dbReference type="NCBI Taxonomy" id="2981772"/>
    <lineage>
        <taxon>Bacteria</taxon>
        <taxon>Bacillati</taxon>
        <taxon>Bacillota</taxon>
        <taxon>Clostridia</taxon>
        <taxon>Lachnospirales</taxon>
        <taxon>Lachnospiraceae</taxon>
        <taxon>Muricoprocola</taxon>
    </lineage>
</organism>
<dbReference type="EMBL" id="JAOQKE010000016">
    <property type="protein sequence ID" value="MCU6725950.1"/>
    <property type="molecule type" value="Genomic_DNA"/>
</dbReference>
<evidence type="ECO:0000313" key="3">
    <source>
        <dbReference type="Proteomes" id="UP001652338"/>
    </source>
</evidence>
<evidence type="ECO:0000313" key="2">
    <source>
        <dbReference type="EMBL" id="MCU6725950.1"/>
    </source>
</evidence>
<evidence type="ECO:0000259" key="1">
    <source>
        <dbReference type="Pfam" id="PF14319"/>
    </source>
</evidence>
<sequence length="279" mass="31867">MDKPTVQDIFLRFYPGYLEKYSPSPVQSKVAHCIINCKTGAYGANISICEDCGHTQMINADVHRLFPSIDITMKTRLNSRADLSKERPPTLKGAMDEYFYQKYGESKQVRYINGMIVVPVAYCRTQNPMFFQVDTNRYTPQGRERIHRMLAKSEYGETLLKLSRDNDTNHSIEFCDNRLSRFVASKGKCELSKVSLAFEDVECIYLNPPSQGGTDEYANLRIVHKDIKSLIYSNDVKIIKSLIDLFDCRAPAKIAKLNKWRAKAGLEAINLITINQTLK</sequence>
<reference evidence="2 3" key="1">
    <citation type="journal article" date="2021" name="ISME Commun">
        <title>Automated analysis of genomic sequences facilitates high-throughput and comprehensive description of bacteria.</title>
        <authorList>
            <person name="Hitch T.C.A."/>
        </authorList>
    </citation>
    <scope>NUCLEOTIDE SEQUENCE [LARGE SCALE GENOMIC DNA]</scope>
    <source>
        <strain evidence="2 3">Sanger_29</strain>
    </source>
</reference>